<organism evidence="3 4">
    <name type="scientific">Bradyrhizobium canariense</name>
    <dbReference type="NCBI Taxonomy" id="255045"/>
    <lineage>
        <taxon>Bacteria</taxon>
        <taxon>Pseudomonadati</taxon>
        <taxon>Pseudomonadota</taxon>
        <taxon>Alphaproteobacteria</taxon>
        <taxon>Hyphomicrobiales</taxon>
        <taxon>Nitrobacteraceae</taxon>
        <taxon>Bradyrhizobium</taxon>
    </lineage>
</organism>
<proteinExistence type="inferred from homology"/>
<reference evidence="4" key="1">
    <citation type="submission" date="2016-10" db="EMBL/GenBank/DDBJ databases">
        <authorList>
            <person name="Varghese N."/>
            <person name="Submissions S."/>
        </authorList>
    </citation>
    <scope>NUCLEOTIDE SEQUENCE [LARGE SCALE GENOMIC DNA]</scope>
    <source>
        <strain evidence="4">GAS369</strain>
    </source>
</reference>
<evidence type="ECO:0000313" key="4">
    <source>
        <dbReference type="Proteomes" id="UP000243904"/>
    </source>
</evidence>
<dbReference type="InterPro" id="IPR005064">
    <property type="entry name" value="BUG"/>
</dbReference>
<keyword evidence="4" id="KW-1185">Reference proteome</keyword>
<dbReference type="EMBL" id="LT629750">
    <property type="protein sequence ID" value="SDS31660.1"/>
    <property type="molecule type" value="Genomic_DNA"/>
</dbReference>
<comment type="similarity">
    <text evidence="1">Belongs to the UPF0065 (bug) family.</text>
</comment>
<dbReference type="PROSITE" id="PS51318">
    <property type="entry name" value="TAT"/>
    <property type="match status" value="1"/>
</dbReference>
<dbReference type="PANTHER" id="PTHR42928:SF5">
    <property type="entry name" value="BLR1237 PROTEIN"/>
    <property type="match status" value="1"/>
</dbReference>
<protein>
    <submittedName>
        <fullName evidence="3">Tripartite-type tricarboxylate transporter, receptor component TctC</fullName>
    </submittedName>
</protein>
<dbReference type="PANTHER" id="PTHR42928">
    <property type="entry name" value="TRICARBOXYLATE-BINDING PROTEIN"/>
    <property type="match status" value="1"/>
</dbReference>
<dbReference type="Gene3D" id="3.40.190.150">
    <property type="entry name" value="Bordetella uptake gene, domain 1"/>
    <property type="match status" value="1"/>
</dbReference>
<dbReference type="SUPFAM" id="SSF53850">
    <property type="entry name" value="Periplasmic binding protein-like II"/>
    <property type="match status" value="1"/>
</dbReference>
<evidence type="ECO:0000256" key="1">
    <source>
        <dbReference type="ARBA" id="ARBA00006987"/>
    </source>
</evidence>
<dbReference type="PIRSF" id="PIRSF017082">
    <property type="entry name" value="YflP"/>
    <property type="match status" value="1"/>
</dbReference>
<dbReference type="AlphaFoldDB" id="A0A1H1R7K0"/>
<keyword evidence="3" id="KW-0675">Receptor</keyword>
<accession>A0A1H1R7K0</accession>
<dbReference type="InterPro" id="IPR006311">
    <property type="entry name" value="TAT_signal"/>
</dbReference>
<dbReference type="Pfam" id="PF03401">
    <property type="entry name" value="TctC"/>
    <property type="match status" value="1"/>
</dbReference>
<dbReference type="Gene3D" id="3.40.190.10">
    <property type="entry name" value="Periplasmic binding protein-like II"/>
    <property type="match status" value="1"/>
</dbReference>
<gene>
    <name evidence="3" type="ORF">SAMN05444158_1678</name>
</gene>
<feature type="signal peptide" evidence="2">
    <location>
        <begin position="1"/>
        <end position="28"/>
    </location>
</feature>
<evidence type="ECO:0000256" key="2">
    <source>
        <dbReference type="SAM" id="SignalP"/>
    </source>
</evidence>
<dbReference type="CDD" id="cd13578">
    <property type="entry name" value="PBP2_Bug27"/>
    <property type="match status" value="1"/>
</dbReference>
<name>A0A1H1R7K0_9BRAD</name>
<keyword evidence="2" id="KW-0732">Signal</keyword>
<dbReference type="RefSeq" id="WP_146686903.1">
    <property type="nucleotide sequence ID" value="NZ_LT629750.1"/>
</dbReference>
<feature type="chain" id="PRO_5009258563" evidence="2">
    <location>
        <begin position="29"/>
        <end position="329"/>
    </location>
</feature>
<dbReference type="InterPro" id="IPR042100">
    <property type="entry name" value="Bug_dom1"/>
</dbReference>
<dbReference type="Proteomes" id="UP000243904">
    <property type="component" value="Chromosome I"/>
</dbReference>
<evidence type="ECO:0000313" key="3">
    <source>
        <dbReference type="EMBL" id="SDS31660.1"/>
    </source>
</evidence>
<sequence length="329" mass="34825">MPRSQVSRRALLAGMAAAPFVGSASARAASEAAWPTRPVTVMVPYPPAGGADTTARILYAKVGNILGQQFVIENRGGAGGTIGEALVAKAAPDGYTILHDATAYSVNGALYANLPFDYNRDFEPVALVSLVPNILVVTPSVPVKTLADVIAYAKAAPNGIDMASSGNGTLQHLSLELFRFMTGAKVNHVPYRGGGLALNDVIAGQVKFFFSNGSSVVGMIQGGQLKAIAHTGKGRLKSLPDVPPVSDTLPGFEAYEWNGVFVPHGTAPEIVRTLNSAINQAISAPEVKERFEQLNIESRQSTPEEFRAFVNDQIERWGKVVKEANIKIG</sequence>